<keyword evidence="1" id="KW-1133">Transmembrane helix</keyword>
<evidence type="ECO:0000256" key="1">
    <source>
        <dbReference type="SAM" id="Phobius"/>
    </source>
</evidence>
<keyword evidence="1" id="KW-0812">Transmembrane</keyword>
<feature type="transmembrane region" description="Helical" evidence="1">
    <location>
        <begin position="83"/>
        <end position="104"/>
    </location>
</feature>
<dbReference type="RefSeq" id="WP_115369426.1">
    <property type="nucleotide sequence ID" value="NZ_UGPZ01000003.1"/>
</dbReference>
<organism evidence="2 3">
    <name type="scientific">Moraxella bovis</name>
    <dbReference type="NCBI Taxonomy" id="476"/>
    <lineage>
        <taxon>Bacteria</taxon>
        <taxon>Pseudomonadati</taxon>
        <taxon>Pseudomonadota</taxon>
        <taxon>Gammaproteobacteria</taxon>
        <taxon>Moraxellales</taxon>
        <taxon>Moraxellaceae</taxon>
        <taxon>Moraxella</taxon>
    </lineage>
</organism>
<proteinExistence type="predicted"/>
<accession>A0A378PWS5</accession>
<dbReference type="EMBL" id="UGPZ01000003">
    <property type="protein sequence ID" value="STY92928.1"/>
    <property type="molecule type" value="Genomic_DNA"/>
</dbReference>
<gene>
    <name evidence="2" type="ORF">NCTC9426_01646</name>
</gene>
<feature type="transmembrane region" description="Helical" evidence="1">
    <location>
        <begin position="12"/>
        <end position="33"/>
    </location>
</feature>
<feature type="transmembrane region" description="Helical" evidence="1">
    <location>
        <begin position="116"/>
        <end position="139"/>
    </location>
</feature>
<name>A0A378PWS5_MORBO</name>
<dbReference type="Proteomes" id="UP000254133">
    <property type="component" value="Unassembled WGS sequence"/>
</dbReference>
<reference evidence="2 3" key="1">
    <citation type="submission" date="2018-06" db="EMBL/GenBank/DDBJ databases">
        <authorList>
            <consortium name="Pathogen Informatics"/>
            <person name="Doyle S."/>
        </authorList>
    </citation>
    <scope>NUCLEOTIDE SEQUENCE [LARGE SCALE GENOMIC DNA]</scope>
    <source>
        <strain evidence="2 3">NCTC9426</strain>
    </source>
</reference>
<evidence type="ECO:0000313" key="3">
    <source>
        <dbReference type="Proteomes" id="UP000254133"/>
    </source>
</evidence>
<evidence type="ECO:0000313" key="2">
    <source>
        <dbReference type="EMBL" id="STY92928.1"/>
    </source>
</evidence>
<protein>
    <submittedName>
        <fullName evidence="2">Uncharacterized protein</fullName>
    </submittedName>
</protein>
<keyword evidence="1" id="KW-0472">Membrane</keyword>
<dbReference type="AlphaFoldDB" id="A0A378PWS5"/>
<sequence length="150" mass="16789">MNQVTYPTNKILYTYAILSGLVGGVIIGLFALVGEPDGIKVIPAYIDAVLFMGFIGIFVGFIPATATGYLITKFKIYRNFTHFISIKLIGFMISAIYVFLFIFFTGELLLQDIYYILTLMGFMELLRALSAFIIGWFVLPKSVIENKGNL</sequence>
<feature type="transmembrane region" description="Helical" evidence="1">
    <location>
        <begin position="45"/>
        <end position="71"/>
    </location>
</feature>